<keyword evidence="1" id="KW-0175">Coiled coil</keyword>
<feature type="domain" description="PAC" evidence="2">
    <location>
        <begin position="112"/>
        <end position="165"/>
    </location>
</feature>
<dbReference type="SMART" id="SM00086">
    <property type="entry name" value="PAC"/>
    <property type="match status" value="1"/>
</dbReference>
<dbReference type="SUPFAM" id="SSF55073">
    <property type="entry name" value="Nucleotide cyclase"/>
    <property type="match status" value="1"/>
</dbReference>
<dbReference type="Gene3D" id="3.30.450.20">
    <property type="entry name" value="PAS domain"/>
    <property type="match status" value="1"/>
</dbReference>
<dbReference type="SUPFAM" id="SSF55785">
    <property type="entry name" value="PYP-like sensor domain (PAS domain)"/>
    <property type="match status" value="1"/>
</dbReference>
<protein>
    <submittedName>
        <fullName evidence="4">PAS domain S-box-containing protein/diguanylate cyclase (GGDEF)-like protein</fullName>
    </submittedName>
</protein>
<evidence type="ECO:0000313" key="4">
    <source>
        <dbReference type="EMBL" id="RAS65322.1"/>
    </source>
</evidence>
<dbReference type="CDD" id="cd01949">
    <property type="entry name" value="GGDEF"/>
    <property type="match status" value="1"/>
</dbReference>
<sequence>MLGALQVLKLMDEYLKRINQLEQQVEKLTRDNQRLEEKLNVALDGNGLCLWENHLPTGKLTIFNMEWGKMLGFQPHELEATVEIWKSRLHPDDYDLAVGAFEDHINGKVDTYQVIHRMIHNDGSTSWVSDRGRIVEYDQDGKPLRMMGTHIDITKEKRYELELSRLATLDPLTNLLNRKVLVEKCDEICRGLLDQPASLIFIDLDNFKTVNDHSGHKAGDSVLIKVAEWLNQYAPSESIIARLGGDEFVVLCVDHPREVISRYIDQLLTNVSEPMKVDNGSAQIGFSIGVCEFTTSNYTFEELYELADKAMYQVKHSGKNGVAYIKAEEN</sequence>
<evidence type="ECO:0000259" key="2">
    <source>
        <dbReference type="PROSITE" id="PS50113"/>
    </source>
</evidence>
<dbReference type="SMART" id="SM00267">
    <property type="entry name" value="GGDEF"/>
    <property type="match status" value="1"/>
</dbReference>
<dbReference type="PROSITE" id="PS50887">
    <property type="entry name" value="GGDEF"/>
    <property type="match status" value="1"/>
</dbReference>
<dbReference type="Pfam" id="PF08447">
    <property type="entry name" value="PAS_3"/>
    <property type="match status" value="1"/>
</dbReference>
<feature type="coiled-coil region" evidence="1">
    <location>
        <begin position="4"/>
        <end position="45"/>
    </location>
</feature>
<dbReference type="Gene3D" id="3.30.70.270">
    <property type="match status" value="1"/>
</dbReference>
<comment type="caution">
    <text evidence="4">The sequence shown here is derived from an EMBL/GenBank/DDBJ whole genome shotgun (WGS) entry which is preliminary data.</text>
</comment>
<dbReference type="EMBL" id="QLTR01000007">
    <property type="protein sequence ID" value="RAS65322.1"/>
    <property type="molecule type" value="Genomic_DNA"/>
</dbReference>
<evidence type="ECO:0000256" key="1">
    <source>
        <dbReference type="SAM" id="Coils"/>
    </source>
</evidence>
<dbReference type="PROSITE" id="PS50113">
    <property type="entry name" value="PAC"/>
    <property type="match status" value="1"/>
</dbReference>
<dbReference type="PANTHER" id="PTHR44757:SF2">
    <property type="entry name" value="BIOFILM ARCHITECTURE MAINTENANCE PROTEIN MBAA"/>
    <property type="match status" value="1"/>
</dbReference>
<accession>A0A329ECM5</accession>
<gene>
    <name evidence="4" type="ORF">DET48_10734</name>
</gene>
<dbReference type="InterPro" id="IPR043128">
    <property type="entry name" value="Rev_trsase/Diguanyl_cyclase"/>
</dbReference>
<evidence type="ECO:0000259" key="3">
    <source>
        <dbReference type="PROSITE" id="PS50887"/>
    </source>
</evidence>
<reference evidence="4 5" key="1">
    <citation type="submission" date="2018-06" db="EMBL/GenBank/DDBJ databases">
        <title>Freshwater and sediment microbial communities from various areas in North America, analyzing microbe dynamics in response to fracking.</title>
        <authorList>
            <person name="Lamendella R."/>
        </authorList>
    </citation>
    <scope>NUCLEOTIDE SEQUENCE [LARGE SCALE GENOMIC DNA]</scope>
    <source>
        <strain evidence="4 5">99A</strain>
    </source>
</reference>
<proteinExistence type="predicted"/>
<organism evidence="4 5">
    <name type="scientific">Vibrio diazotrophicus</name>
    <dbReference type="NCBI Taxonomy" id="685"/>
    <lineage>
        <taxon>Bacteria</taxon>
        <taxon>Pseudomonadati</taxon>
        <taxon>Pseudomonadota</taxon>
        <taxon>Gammaproteobacteria</taxon>
        <taxon>Vibrionales</taxon>
        <taxon>Vibrionaceae</taxon>
        <taxon>Vibrio</taxon>
    </lineage>
</organism>
<dbReference type="Pfam" id="PF00990">
    <property type="entry name" value="GGDEF"/>
    <property type="match status" value="1"/>
</dbReference>
<dbReference type="InterPro" id="IPR001610">
    <property type="entry name" value="PAC"/>
</dbReference>
<dbReference type="NCBIfam" id="TIGR00229">
    <property type="entry name" value="sensory_box"/>
    <property type="match status" value="1"/>
</dbReference>
<dbReference type="Proteomes" id="UP000248729">
    <property type="component" value="Unassembled WGS sequence"/>
</dbReference>
<dbReference type="InterPro" id="IPR013655">
    <property type="entry name" value="PAS_fold_3"/>
</dbReference>
<dbReference type="PANTHER" id="PTHR44757">
    <property type="entry name" value="DIGUANYLATE CYCLASE DGCP"/>
    <property type="match status" value="1"/>
</dbReference>
<dbReference type="NCBIfam" id="TIGR00254">
    <property type="entry name" value="GGDEF"/>
    <property type="match status" value="1"/>
</dbReference>
<dbReference type="CDD" id="cd00130">
    <property type="entry name" value="PAS"/>
    <property type="match status" value="1"/>
</dbReference>
<dbReference type="InterPro" id="IPR029787">
    <property type="entry name" value="Nucleotide_cyclase"/>
</dbReference>
<dbReference type="InterPro" id="IPR052155">
    <property type="entry name" value="Biofilm_reg_signaling"/>
</dbReference>
<feature type="domain" description="GGDEF" evidence="3">
    <location>
        <begin position="195"/>
        <end position="327"/>
    </location>
</feature>
<evidence type="ECO:0000313" key="5">
    <source>
        <dbReference type="Proteomes" id="UP000248729"/>
    </source>
</evidence>
<name>A0A329ECM5_VIBDI</name>
<dbReference type="InterPro" id="IPR035965">
    <property type="entry name" value="PAS-like_dom_sf"/>
</dbReference>
<dbReference type="InterPro" id="IPR000160">
    <property type="entry name" value="GGDEF_dom"/>
</dbReference>
<dbReference type="AlphaFoldDB" id="A0A329ECM5"/>
<dbReference type="InterPro" id="IPR000700">
    <property type="entry name" value="PAS-assoc_C"/>
</dbReference>
<dbReference type="InterPro" id="IPR000014">
    <property type="entry name" value="PAS"/>
</dbReference>